<accession>A0A5J9V680</accession>
<evidence type="ECO:0000313" key="2">
    <source>
        <dbReference type="Proteomes" id="UP000324897"/>
    </source>
</evidence>
<sequence length="145" mass="16519">MRHMSAPLAHTPVQPRGLALIQFVTSQAIRLGLFTRYADPTLTHQPFTVLASLRVKSLAKRGLPHLMSNVSSVIKLRKTLSISSQTCVFVRDFWFLILVPLDFLSSVSGRREHVFVDWWRKARKQAPKDKRKGLNSLIILGAWML</sequence>
<gene>
    <name evidence="1" type="ORF">EJB05_22541</name>
</gene>
<comment type="caution">
    <text evidence="1">The sequence shown here is derived from an EMBL/GenBank/DDBJ whole genome shotgun (WGS) entry which is preliminary data.</text>
</comment>
<reference evidence="1 2" key="1">
    <citation type="journal article" date="2019" name="Sci. Rep.">
        <title>A high-quality genome of Eragrostis curvula grass provides insights into Poaceae evolution and supports new strategies to enhance forage quality.</title>
        <authorList>
            <person name="Carballo J."/>
            <person name="Santos B.A.C.M."/>
            <person name="Zappacosta D."/>
            <person name="Garbus I."/>
            <person name="Selva J.P."/>
            <person name="Gallo C.A."/>
            <person name="Diaz A."/>
            <person name="Albertini E."/>
            <person name="Caccamo M."/>
            <person name="Echenique V."/>
        </authorList>
    </citation>
    <scope>NUCLEOTIDE SEQUENCE [LARGE SCALE GENOMIC DNA]</scope>
    <source>
        <strain evidence="2">cv. Victoria</strain>
        <tissue evidence="1">Leaf</tissue>
    </source>
</reference>
<keyword evidence="2" id="KW-1185">Reference proteome</keyword>
<organism evidence="1 2">
    <name type="scientific">Eragrostis curvula</name>
    <name type="common">weeping love grass</name>
    <dbReference type="NCBI Taxonomy" id="38414"/>
    <lineage>
        <taxon>Eukaryota</taxon>
        <taxon>Viridiplantae</taxon>
        <taxon>Streptophyta</taxon>
        <taxon>Embryophyta</taxon>
        <taxon>Tracheophyta</taxon>
        <taxon>Spermatophyta</taxon>
        <taxon>Magnoliopsida</taxon>
        <taxon>Liliopsida</taxon>
        <taxon>Poales</taxon>
        <taxon>Poaceae</taxon>
        <taxon>PACMAD clade</taxon>
        <taxon>Chloridoideae</taxon>
        <taxon>Eragrostideae</taxon>
        <taxon>Eragrostidinae</taxon>
        <taxon>Eragrostis</taxon>
    </lineage>
</organism>
<proteinExistence type="predicted"/>
<feature type="non-terminal residue" evidence="1">
    <location>
        <position position="1"/>
    </location>
</feature>
<dbReference type="AlphaFoldDB" id="A0A5J9V680"/>
<dbReference type="Gramene" id="TVU30891">
    <property type="protein sequence ID" value="TVU30891"/>
    <property type="gene ID" value="EJB05_22541"/>
</dbReference>
<dbReference type="EMBL" id="RWGY01000011">
    <property type="protein sequence ID" value="TVU30891.1"/>
    <property type="molecule type" value="Genomic_DNA"/>
</dbReference>
<evidence type="ECO:0000313" key="1">
    <source>
        <dbReference type="EMBL" id="TVU30891.1"/>
    </source>
</evidence>
<name>A0A5J9V680_9POAL</name>
<protein>
    <submittedName>
        <fullName evidence="1">Uncharacterized protein</fullName>
    </submittedName>
</protein>
<dbReference type="Proteomes" id="UP000324897">
    <property type="component" value="Chromosome 1"/>
</dbReference>